<accession>A0A521ESP3</accession>
<evidence type="ECO:0000313" key="2">
    <source>
        <dbReference type="EMBL" id="SMO86966.1"/>
    </source>
</evidence>
<dbReference type="EMBL" id="FXTP01000013">
    <property type="protein sequence ID" value="SMO86966.1"/>
    <property type="molecule type" value="Genomic_DNA"/>
</dbReference>
<keyword evidence="1" id="KW-0732">Signal</keyword>
<evidence type="ECO:0000313" key="3">
    <source>
        <dbReference type="Proteomes" id="UP000317557"/>
    </source>
</evidence>
<name>A0A521ESP3_9BACT</name>
<feature type="chain" id="PRO_5021995712" description="Outer membrane protein beta-barrel domain-containing protein" evidence="1">
    <location>
        <begin position="23"/>
        <end position="174"/>
    </location>
</feature>
<sequence>MKRGILSFAILLLMASSGFAQQANFEDQNGSFRLGLFWPNLEYETPIHPKMTFHSETGFAFNVGHDGMDWVFQYGLFAKIGPRYYYNLEKRLEENKSIRDFSGNYFSFVSMAYLNEPFDNNPESNQFVFGPTWGLQRNLGKNWYFNFEVGPGISLSESKTKLVPIIGLDIGIKF</sequence>
<protein>
    <recommendedName>
        <fullName evidence="4">Outer membrane protein beta-barrel domain-containing protein</fullName>
    </recommendedName>
</protein>
<dbReference type="AlphaFoldDB" id="A0A521ESP3"/>
<gene>
    <name evidence="2" type="ORF">SAMN06265219_113113</name>
</gene>
<organism evidence="2 3">
    <name type="scientific">Gracilimonas mengyeensis</name>
    <dbReference type="NCBI Taxonomy" id="1302730"/>
    <lineage>
        <taxon>Bacteria</taxon>
        <taxon>Pseudomonadati</taxon>
        <taxon>Balneolota</taxon>
        <taxon>Balneolia</taxon>
        <taxon>Balneolales</taxon>
        <taxon>Balneolaceae</taxon>
        <taxon>Gracilimonas</taxon>
    </lineage>
</organism>
<evidence type="ECO:0008006" key="4">
    <source>
        <dbReference type="Google" id="ProtNLM"/>
    </source>
</evidence>
<dbReference type="Proteomes" id="UP000317557">
    <property type="component" value="Unassembled WGS sequence"/>
</dbReference>
<feature type="signal peptide" evidence="1">
    <location>
        <begin position="1"/>
        <end position="22"/>
    </location>
</feature>
<evidence type="ECO:0000256" key="1">
    <source>
        <dbReference type="SAM" id="SignalP"/>
    </source>
</evidence>
<keyword evidence="3" id="KW-1185">Reference proteome</keyword>
<proteinExistence type="predicted"/>
<reference evidence="2 3" key="1">
    <citation type="submission" date="2017-05" db="EMBL/GenBank/DDBJ databases">
        <authorList>
            <person name="Varghese N."/>
            <person name="Submissions S."/>
        </authorList>
    </citation>
    <scope>NUCLEOTIDE SEQUENCE [LARGE SCALE GENOMIC DNA]</scope>
    <source>
        <strain evidence="2 3">DSM 21985</strain>
    </source>
</reference>